<accession>A0AAV9NQT6</accession>
<feature type="domain" description="HAUS augmin-like complex subunit 6 N-terminal" evidence="2">
    <location>
        <begin position="15"/>
        <end position="224"/>
    </location>
</feature>
<evidence type="ECO:0000259" key="2">
    <source>
        <dbReference type="Pfam" id="PF14661"/>
    </source>
</evidence>
<feature type="chain" id="PRO_5043978969" description="HAUS augmin-like complex subunit 6 N-terminal domain-containing protein" evidence="1">
    <location>
        <begin position="16"/>
        <end position="340"/>
    </location>
</feature>
<dbReference type="InterPro" id="IPR028163">
    <property type="entry name" value="HAUS_6_N"/>
</dbReference>
<organism evidence="3 4">
    <name type="scientific">Exophiala bonariae</name>
    <dbReference type="NCBI Taxonomy" id="1690606"/>
    <lineage>
        <taxon>Eukaryota</taxon>
        <taxon>Fungi</taxon>
        <taxon>Dikarya</taxon>
        <taxon>Ascomycota</taxon>
        <taxon>Pezizomycotina</taxon>
        <taxon>Eurotiomycetes</taxon>
        <taxon>Chaetothyriomycetidae</taxon>
        <taxon>Chaetothyriales</taxon>
        <taxon>Herpotrichiellaceae</taxon>
        <taxon>Exophiala</taxon>
    </lineage>
</organism>
<keyword evidence="1" id="KW-0732">Signal</keyword>
<gene>
    <name evidence="3" type="ORF">LTR84_004849</name>
</gene>
<dbReference type="GeneID" id="89973027"/>
<dbReference type="AlphaFoldDB" id="A0AAV9NQT6"/>
<keyword evidence="4" id="KW-1185">Reference proteome</keyword>
<feature type="signal peptide" evidence="1">
    <location>
        <begin position="1"/>
        <end position="15"/>
    </location>
</feature>
<proteinExistence type="predicted"/>
<name>A0AAV9NQT6_9EURO</name>
<dbReference type="Pfam" id="PF14661">
    <property type="entry name" value="HAUS6_N"/>
    <property type="match status" value="1"/>
</dbReference>
<reference evidence="3 4" key="1">
    <citation type="submission" date="2023-08" db="EMBL/GenBank/DDBJ databases">
        <title>Black Yeasts Isolated from many extreme environments.</title>
        <authorList>
            <person name="Coleine C."/>
            <person name="Stajich J.E."/>
            <person name="Selbmann L."/>
        </authorList>
    </citation>
    <scope>NUCLEOTIDE SEQUENCE [LARGE SCALE GENOMIC DNA]</scope>
    <source>
        <strain evidence="3 4">CCFEE 5792</strain>
    </source>
</reference>
<dbReference type="Proteomes" id="UP001358417">
    <property type="component" value="Unassembled WGS sequence"/>
</dbReference>
<sequence>MDKQWKPRSSIAVFVSALHLLDLDNLKDWPSFTISTFQSKSTSQTLQAKIKATEWALYHLFQIYSPDSTRQVLNPNFPPKTPIQSLNLRAGLFKLLTELKKNALLPRETILRKTMLDECKGDKYEDLLAAFAMLVLRKVLLERKGTAVATSSSAKPENVVPLIIAHHVSLQSKLRQRETMRGEARDHANSLEAKRMDLASRLQALSAPEELDDRKSSQADDNVLREKVVDTFAAHPQWAKFLFDGDVHEASTPVGSSGTSPFQQENQPMSHLRSLLSQQKTRIQHLEDLQASLLSDDPGQPTVIPFDHPKQVQRGNFPANAASILRFDKHKAINLNSTPV</sequence>
<evidence type="ECO:0000313" key="4">
    <source>
        <dbReference type="Proteomes" id="UP001358417"/>
    </source>
</evidence>
<protein>
    <recommendedName>
        <fullName evidence="2">HAUS augmin-like complex subunit 6 N-terminal domain-containing protein</fullName>
    </recommendedName>
</protein>
<dbReference type="EMBL" id="JAVRRD010000002">
    <property type="protein sequence ID" value="KAK5062774.1"/>
    <property type="molecule type" value="Genomic_DNA"/>
</dbReference>
<comment type="caution">
    <text evidence="3">The sequence shown here is derived from an EMBL/GenBank/DDBJ whole genome shotgun (WGS) entry which is preliminary data.</text>
</comment>
<dbReference type="RefSeq" id="XP_064711046.1">
    <property type="nucleotide sequence ID" value="XM_064848422.1"/>
</dbReference>
<evidence type="ECO:0000256" key="1">
    <source>
        <dbReference type="SAM" id="SignalP"/>
    </source>
</evidence>
<evidence type="ECO:0000313" key="3">
    <source>
        <dbReference type="EMBL" id="KAK5062774.1"/>
    </source>
</evidence>